<dbReference type="InterPro" id="IPR056950">
    <property type="entry name" value="Phage_tail_terminator_3"/>
</dbReference>
<comment type="caution">
    <text evidence="1">The sequence shown here is derived from an EMBL/GenBank/DDBJ whole genome shotgun (WGS) entry which is preliminary data.</text>
</comment>
<sequence length="127" mass="14220">MIPLMYERVRDLIVDAGLTGNAKVQLRYWRDTGTKTDSFVVFRPAGGSPVRNGLSSEYMVRVDIIGVVDREAEAEEMANSIVSYVQENPMPNDCIGHIENVGGFPQPMLSTERRIVYSIQFACLYGE</sequence>
<evidence type="ECO:0000313" key="1">
    <source>
        <dbReference type="EMBL" id="GGA49632.1"/>
    </source>
</evidence>
<evidence type="ECO:0000313" key="2">
    <source>
        <dbReference type="Proteomes" id="UP000627464"/>
    </source>
</evidence>
<keyword evidence="2" id="KW-1185">Reference proteome</keyword>
<dbReference type="RefSeq" id="WP_229746470.1">
    <property type="nucleotide sequence ID" value="NZ_BMFZ01000006.1"/>
</dbReference>
<protein>
    <submittedName>
        <fullName evidence="1">Uncharacterized protein</fullName>
    </submittedName>
</protein>
<dbReference type="EMBL" id="BMFZ01000006">
    <property type="protein sequence ID" value="GGA49632.1"/>
    <property type="molecule type" value="Genomic_DNA"/>
</dbReference>
<proteinExistence type="predicted"/>
<dbReference type="Proteomes" id="UP000627464">
    <property type="component" value="Unassembled WGS sequence"/>
</dbReference>
<dbReference type="Pfam" id="PF23842">
    <property type="entry name" value="Phage_tail_terminator_3"/>
    <property type="match status" value="1"/>
</dbReference>
<name>A0ABQ1GSQ0_9GAMM</name>
<reference evidence="2" key="1">
    <citation type="journal article" date="2019" name="Int. J. Syst. Evol. Microbiol.">
        <title>The Global Catalogue of Microorganisms (GCM) 10K type strain sequencing project: providing services to taxonomists for standard genome sequencing and annotation.</title>
        <authorList>
            <consortium name="The Broad Institute Genomics Platform"/>
            <consortium name="The Broad Institute Genome Sequencing Center for Infectious Disease"/>
            <person name="Wu L."/>
            <person name="Ma J."/>
        </authorList>
    </citation>
    <scope>NUCLEOTIDE SEQUENCE [LARGE SCALE GENOMIC DNA]</scope>
    <source>
        <strain evidence="2">CGMCC 1.12806</strain>
    </source>
</reference>
<organism evidence="1 2">
    <name type="scientific">Hafnia psychrotolerans</name>
    <dbReference type="NCBI Taxonomy" id="1477018"/>
    <lineage>
        <taxon>Bacteria</taxon>
        <taxon>Pseudomonadati</taxon>
        <taxon>Pseudomonadota</taxon>
        <taxon>Gammaproteobacteria</taxon>
        <taxon>Enterobacterales</taxon>
        <taxon>Hafniaceae</taxon>
        <taxon>Hafnia</taxon>
    </lineage>
</organism>
<accession>A0ABQ1GSQ0</accession>
<gene>
    <name evidence="1" type="ORF">GCM10011328_26210</name>
</gene>